<dbReference type="GO" id="GO:0004805">
    <property type="term" value="F:trehalose-phosphatase activity"/>
    <property type="evidence" value="ECO:0007669"/>
    <property type="project" value="UniProtKB-EC"/>
</dbReference>
<comment type="function">
    <text evidence="5">Removes the phosphate from trehalose 6-phosphate to produce free trehalose.</text>
</comment>
<organism evidence="6">
    <name type="scientific">Aplanochytrium stocchinoi</name>
    <dbReference type="NCBI Taxonomy" id="215587"/>
    <lineage>
        <taxon>Eukaryota</taxon>
        <taxon>Sar</taxon>
        <taxon>Stramenopiles</taxon>
        <taxon>Bigyra</taxon>
        <taxon>Labyrinthulomycetes</taxon>
        <taxon>Thraustochytrida</taxon>
        <taxon>Thraustochytriidae</taxon>
        <taxon>Aplanochytrium</taxon>
    </lineage>
</organism>
<comment type="similarity">
    <text evidence="3 5">Belongs to the trehalose phosphatase family.</text>
</comment>
<evidence type="ECO:0000256" key="1">
    <source>
        <dbReference type="ARBA" id="ARBA00000500"/>
    </source>
</evidence>
<evidence type="ECO:0000256" key="3">
    <source>
        <dbReference type="ARBA" id="ARBA00008770"/>
    </source>
</evidence>
<dbReference type="Gene3D" id="3.30.70.1020">
    <property type="entry name" value="Trehalose-6-phosphate phosphatase related protein, domain 2"/>
    <property type="match status" value="1"/>
</dbReference>
<name>A0A7S3V3F2_9STRA</name>
<dbReference type="EMBL" id="HBIN01026632">
    <property type="protein sequence ID" value="CAE0448967.1"/>
    <property type="molecule type" value="Transcribed_RNA"/>
</dbReference>
<gene>
    <name evidence="6" type="ORF">ASTO00021_LOCUS18936</name>
</gene>
<sequence>MLGPTVGSALDLFGEIEKDLAGKKPIFFLDYDGTLSPIVNVPDEAFMPDETRETVRKISKLYTCAIVSGRGLPKLKNFVKLDGLFYAGSHGMDISGPDHFESGFDIGSEYHLENISEIIGKMEADLKQIPGAWLEKSKFTFSVHYRMVAKDKVKEVEAIVDTFLKTEPGQKFQKHNGKMVFELKPKVDWNKGEALKWIMKALKVDQDPAVTPIYIGDDVTDEDAFKVLAEAHKGVSILVTKDKRTKTNAKYYVHDTLEVKSFLERFVAAGAL</sequence>
<accession>A0A7S3V3F2</accession>
<keyword evidence="4 5" id="KW-0378">Hydrolase</keyword>
<evidence type="ECO:0000256" key="2">
    <source>
        <dbReference type="ARBA" id="ARBA00005199"/>
    </source>
</evidence>
<dbReference type="PANTHER" id="PTHR43768">
    <property type="entry name" value="TREHALOSE 6-PHOSPHATE PHOSPHATASE"/>
    <property type="match status" value="1"/>
</dbReference>
<evidence type="ECO:0000256" key="4">
    <source>
        <dbReference type="ARBA" id="ARBA00022801"/>
    </source>
</evidence>
<dbReference type="AlphaFoldDB" id="A0A7S3V3F2"/>
<dbReference type="EC" id="3.1.3.12" evidence="5"/>
<protein>
    <recommendedName>
        <fullName evidence="5">Trehalose 6-phosphate phosphatase</fullName>
        <ecNumber evidence="5">3.1.3.12</ecNumber>
    </recommendedName>
</protein>
<dbReference type="InterPro" id="IPR023214">
    <property type="entry name" value="HAD_sf"/>
</dbReference>
<dbReference type="GO" id="GO:0005992">
    <property type="term" value="P:trehalose biosynthetic process"/>
    <property type="evidence" value="ECO:0007669"/>
    <property type="project" value="UniProtKB-UniPathway"/>
</dbReference>
<evidence type="ECO:0000313" key="6">
    <source>
        <dbReference type="EMBL" id="CAE0448967.1"/>
    </source>
</evidence>
<dbReference type="SUPFAM" id="SSF56784">
    <property type="entry name" value="HAD-like"/>
    <property type="match status" value="1"/>
</dbReference>
<proteinExistence type="inferred from homology"/>
<dbReference type="UniPathway" id="UPA00299"/>
<dbReference type="InterPro" id="IPR036412">
    <property type="entry name" value="HAD-like_sf"/>
</dbReference>
<dbReference type="Gene3D" id="3.40.50.1000">
    <property type="entry name" value="HAD superfamily/HAD-like"/>
    <property type="match status" value="1"/>
</dbReference>
<dbReference type="NCBIfam" id="TIGR01484">
    <property type="entry name" value="HAD-SF-IIB"/>
    <property type="match status" value="1"/>
</dbReference>
<comment type="pathway">
    <text evidence="2 5">Glycan biosynthesis; trehalose biosynthesis.</text>
</comment>
<comment type="cofactor">
    <cofactor evidence="5">
        <name>a divalent metal cation</name>
        <dbReference type="ChEBI" id="CHEBI:60240"/>
    </cofactor>
</comment>
<dbReference type="PANTHER" id="PTHR43768:SF3">
    <property type="entry name" value="TREHALOSE 6-PHOSPHATE PHOSPHATASE"/>
    <property type="match status" value="1"/>
</dbReference>
<dbReference type="InterPro" id="IPR006379">
    <property type="entry name" value="HAD-SF_hydro_IIB"/>
</dbReference>
<dbReference type="CDD" id="cd01627">
    <property type="entry name" value="HAD_TPP"/>
    <property type="match status" value="1"/>
</dbReference>
<dbReference type="InterPro" id="IPR044651">
    <property type="entry name" value="OTSB-like"/>
</dbReference>
<evidence type="ECO:0000256" key="5">
    <source>
        <dbReference type="RuleBase" id="RU361117"/>
    </source>
</evidence>
<dbReference type="Pfam" id="PF02358">
    <property type="entry name" value="Trehalose_PPase"/>
    <property type="match status" value="1"/>
</dbReference>
<dbReference type="NCBIfam" id="TIGR00685">
    <property type="entry name" value="T6PP"/>
    <property type="match status" value="1"/>
</dbReference>
<reference evidence="6" key="1">
    <citation type="submission" date="2021-01" db="EMBL/GenBank/DDBJ databases">
        <authorList>
            <person name="Corre E."/>
            <person name="Pelletier E."/>
            <person name="Niang G."/>
            <person name="Scheremetjew M."/>
            <person name="Finn R."/>
            <person name="Kale V."/>
            <person name="Holt S."/>
            <person name="Cochrane G."/>
            <person name="Meng A."/>
            <person name="Brown T."/>
            <person name="Cohen L."/>
        </authorList>
    </citation>
    <scope>NUCLEOTIDE SEQUENCE</scope>
    <source>
        <strain evidence="6">GSBS06</strain>
    </source>
</reference>
<comment type="catalytic activity">
    <reaction evidence="1 5">
        <text>alpha,alpha-trehalose 6-phosphate + H2O = alpha,alpha-trehalose + phosphate</text>
        <dbReference type="Rhea" id="RHEA:23420"/>
        <dbReference type="ChEBI" id="CHEBI:15377"/>
        <dbReference type="ChEBI" id="CHEBI:16551"/>
        <dbReference type="ChEBI" id="CHEBI:43474"/>
        <dbReference type="ChEBI" id="CHEBI:58429"/>
        <dbReference type="EC" id="3.1.3.12"/>
    </reaction>
</comment>
<dbReference type="InterPro" id="IPR003337">
    <property type="entry name" value="Trehalose_PPase"/>
</dbReference>